<keyword evidence="2" id="KW-0175">Coiled coil</keyword>
<dbReference type="GO" id="GO:0015562">
    <property type="term" value="F:efflux transmembrane transporter activity"/>
    <property type="evidence" value="ECO:0007669"/>
    <property type="project" value="TreeGrafter"/>
</dbReference>
<feature type="coiled-coil region" evidence="2">
    <location>
        <begin position="100"/>
        <end position="127"/>
    </location>
</feature>
<comment type="similarity">
    <text evidence="1">Belongs to the membrane fusion protein (MFP) (TC 8.A.1) family.</text>
</comment>
<dbReference type="Proteomes" id="UP000321532">
    <property type="component" value="Unassembled WGS sequence"/>
</dbReference>
<comment type="caution">
    <text evidence="4">The sequence shown here is derived from an EMBL/GenBank/DDBJ whole genome shotgun (WGS) entry which is preliminary data.</text>
</comment>
<sequence length="368" mass="40688">MKKVLLGIFGLIFLALSGWLGYYFYKKSNTDPIVYKTEKPFVTNIIKKTVAMGSIVPRREVQIKSQVSGIIEELYVEAGQVVKAGQLIAKIRIVPNVVNVNNAQTTLQTARINYAEAQKELARQQGLFEQKVIPEQEFNRFRVDARLKKEALESAESNLQIAMRGASRRTGSASNSVYSTVDGMLLDVPVKAGGSVIERNNFNEGTTIATVADMKSLIFEGKIDESEVGKIREGMDLDLTIGAIEGRTFRAKLEYIAPKGVLEEGAIKFQVRAKVLLDDKDFIRAGYSANADIVLDKKDSVLAIKESLLQFGKDSTFVEVETAPQQFEKRLVKTGISDGINIEVVSGISKEDKVKVKEPEADEKKSNT</sequence>
<gene>
    <name evidence="4" type="ORF">AAE02nite_04970</name>
</gene>
<dbReference type="SUPFAM" id="SSF111369">
    <property type="entry name" value="HlyD-like secretion proteins"/>
    <property type="match status" value="1"/>
</dbReference>
<evidence type="ECO:0000313" key="4">
    <source>
        <dbReference type="EMBL" id="GEO02833.1"/>
    </source>
</evidence>
<evidence type="ECO:0000313" key="5">
    <source>
        <dbReference type="Proteomes" id="UP000321532"/>
    </source>
</evidence>
<dbReference type="EMBL" id="BJYS01000002">
    <property type="protein sequence ID" value="GEO02833.1"/>
    <property type="molecule type" value="Genomic_DNA"/>
</dbReference>
<dbReference type="Gene3D" id="6.20.50.140">
    <property type="match status" value="1"/>
</dbReference>
<dbReference type="OrthoDB" id="9809068at2"/>
<feature type="domain" description="Multidrug resistance protein MdtA-like barrel-sandwich hybrid" evidence="3">
    <location>
        <begin position="59"/>
        <end position="191"/>
    </location>
</feature>
<dbReference type="NCBIfam" id="TIGR01730">
    <property type="entry name" value="RND_mfp"/>
    <property type="match status" value="1"/>
</dbReference>
<protein>
    <submittedName>
        <fullName evidence="4">RND transporter MFP subunit</fullName>
    </submittedName>
</protein>
<accession>A0A512AT11</accession>
<evidence type="ECO:0000256" key="1">
    <source>
        <dbReference type="ARBA" id="ARBA00009477"/>
    </source>
</evidence>
<keyword evidence="5" id="KW-1185">Reference proteome</keyword>
<evidence type="ECO:0000256" key="2">
    <source>
        <dbReference type="SAM" id="Coils"/>
    </source>
</evidence>
<dbReference type="InterPro" id="IPR006143">
    <property type="entry name" value="RND_pump_MFP"/>
</dbReference>
<dbReference type="Gene3D" id="2.40.30.170">
    <property type="match status" value="1"/>
</dbReference>
<reference evidence="4 5" key="1">
    <citation type="submission" date="2019-07" db="EMBL/GenBank/DDBJ databases">
        <title>Whole genome shotgun sequence of Adhaeribacter aerolatus NBRC 106133.</title>
        <authorList>
            <person name="Hosoyama A."/>
            <person name="Uohara A."/>
            <person name="Ohji S."/>
            <person name="Ichikawa N."/>
        </authorList>
    </citation>
    <scope>NUCLEOTIDE SEQUENCE [LARGE SCALE GENOMIC DNA]</scope>
    <source>
        <strain evidence="4 5">NBRC 106133</strain>
    </source>
</reference>
<name>A0A512AT11_9BACT</name>
<dbReference type="Gene3D" id="1.10.287.470">
    <property type="entry name" value="Helix hairpin bin"/>
    <property type="match status" value="1"/>
</dbReference>
<dbReference type="PANTHER" id="PTHR30469:SF33">
    <property type="entry name" value="SLR1207 PROTEIN"/>
    <property type="match status" value="1"/>
</dbReference>
<evidence type="ECO:0000259" key="3">
    <source>
        <dbReference type="Pfam" id="PF25917"/>
    </source>
</evidence>
<dbReference type="GO" id="GO:1990281">
    <property type="term" value="C:efflux pump complex"/>
    <property type="evidence" value="ECO:0007669"/>
    <property type="project" value="TreeGrafter"/>
</dbReference>
<dbReference type="AlphaFoldDB" id="A0A512AT11"/>
<dbReference type="InterPro" id="IPR058625">
    <property type="entry name" value="MdtA-like_BSH"/>
</dbReference>
<dbReference type="Pfam" id="PF25917">
    <property type="entry name" value="BSH_RND"/>
    <property type="match status" value="1"/>
</dbReference>
<dbReference type="Gene3D" id="2.40.50.100">
    <property type="match status" value="1"/>
</dbReference>
<proteinExistence type="inferred from homology"/>
<dbReference type="PANTHER" id="PTHR30469">
    <property type="entry name" value="MULTIDRUG RESISTANCE PROTEIN MDTA"/>
    <property type="match status" value="1"/>
</dbReference>
<dbReference type="RefSeq" id="WP_146894874.1">
    <property type="nucleotide sequence ID" value="NZ_BJYS01000002.1"/>
</dbReference>
<organism evidence="4 5">
    <name type="scientific">Adhaeribacter aerolatus</name>
    <dbReference type="NCBI Taxonomy" id="670289"/>
    <lineage>
        <taxon>Bacteria</taxon>
        <taxon>Pseudomonadati</taxon>
        <taxon>Bacteroidota</taxon>
        <taxon>Cytophagia</taxon>
        <taxon>Cytophagales</taxon>
        <taxon>Hymenobacteraceae</taxon>
        <taxon>Adhaeribacter</taxon>
    </lineage>
</organism>